<evidence type="ECO:0000256" key="8">
    <source>
        <dbReference type="ARBA" id="ARBA00022660"/>
    </source>
</evidence>
<keyword evidence="18 23" id="KW-0472">Membrane</keyword>
<feature type="domain" description="Cytochrome c" evidence="24">
    <location>
        <begin position="112"/>
        <end position="201"/>
    </location>
</feature>
<evidence type="ECO:0000256" key="7">
    <source>
        <dbReference type="ARBA" id="ARBA00022617"/>
    </source>
</evidence>
<feature type="binding site" description="covalent" evidence="21">
    <location>
        <position position="219"/>
    </location>
    <ligand>
        <name>heme c</name>
        <dbReference type="ChEBI" id="CHEBI:61717"/>
        <label>2</label>
    </ligand>
</feature>
<dbReference type="GO" id="GO:0005506">
    <property type="term" value="F:iron ion binding"/>
    <property type="evidence" value="ECO:0007669"/>
    <property type="project" value="InterPro"/>
</dbReference>
<dbReference type="InterPro" id="IPR032858">
    <property type="entry name" value="CcoP_N"/>
</dbReference>
<feature type="domain" description="Cytochrome c" evidence="24">
    <location>
        <begin position="206"/>
        <end position="287"/>
    </location>
</feature>
<keyword evidence="10 20" id="KW-0479">Metal-binding</keyword>
<evidence type="ECO:0000256" key="15">
    <source>
        <dbReference type="ARBA" id="ARBA00023002"/>
    </source>
</evidence>
<dbReference type="InterPro" id="IPR036909">
    <property type="entry name" value="Cyt_c-like_dom_sf"/>
</dbReference>
<feature type="region of interest" description="Disordered" evidence="22">
    <location>
        <begin position="288"/>
        <end position="309"/>
    </location>
</feature>
<evidence type="ECO:0000256" key="19">
    <source>
        <dbReference type="ARBA" id="ARBA00029635"/>
    </source>
</evidence>
<dbReference type="Gene3D" id="6.10.280.130">
    <property type="match status" value="1"/>
</dbReference>
<dbReference type="GO" id="GO:0016491">
    <property type="term" value="F:oxidoreductase activity"/>
    <property type="evidence" value="ECO:0007669"/>
    <property type="project" value="UniProtKB-KW"/>
</dbReference>
<accession>A0A7T5UGD6</accession>
<evidence type="ECO:0000256" key="14">
    <source>
        <dbReference type="ARBA" id="ARBA00022989"/>
    </source>
</evidence>
<dbReference type="GO" id="GO:0006119">
    <property type="term" value="P:oxidative phosphorylation"/>
    <property type="evidence" value="ECO:0007669"/>
    <property type="project" value="UniProtKB-UniPathway"/>
</dbReference>
<evidence type="ECO:0000256" key="3">
    <source>
        <dbReference type="ARBA" id="ARBA00006113"/>
    </source>
</evidence>
<keyword evidence="11" id="KW-0677">Repeat</keyword>
<feature type="transmembrane region" description="Helical" evidence="23">
    <location>
        <begin position="36"/>
        <end position="58"/>
    </location>
</feature>
<dbReference type="PIRSF" id="PIRSF000006">
    <property type="entry name" value="Cbb3-Cox_fixP"/>
    <property type="match status" value="1"/>
</dbReference>
<evidence type="ECO:0000256" key="5">
    <source>
        <dbReference type="ARBA" id="ARBA00022475"/>
    </source>
</evidence>
<feature type="binding site" description="covalent" evidence="21">
    <location>
        <position position="128"/>
    </location>
    <ligand>
        <name>heme c</name>
        <dbReference type="ChEBI" id="CHEBI:61717"/>
        <label>1</label>
    </ligand>
</feature>
<feature type="binding site" description="axial binding residue" evidence="20">
    <location>
        <position position="176"/>
    </location>
    <ligand>
        <name>heme c</name>
        <dbReference type="ChEBI" id="CHEBI:61717"/>
        <label>2</label>
    </ligand>
    <ligandPart>
        <name>Fe</name>
        <dbReference type="ChEBI" id="CHEBI:18248"/>
    </ligandPart>
</feature>
<keyword evidence="17" id="KW-0406">Ion transport</keyword>
<feature type="binding site" description="axial binding residue" evidence="20">
    <location>
        <position position="129"/>
    </location>
    <ligand>
        <name>heme c</name>
        <dbReference type="ChEBI" id="CHEBI:61717"/>
        <label>1</label>
    </ligand>
    <ligandPart>
        <name>Fe</name>
        <dbReference type="ChEBI" id="CHEBI:18248"/>
    </ligandPart>
</feature>
<evidence type="ECO:0000256" key="20">
    <source>
        <dbReference type="PIRSR" id="PIRSR000006-1"/>
    </source>
</evidence>
<evidence type="ECO:0000256" key="22">
    <source>
        <dbReference type="SAM" id="MobiDB-lite"/>
    </source>
</evidence>
<dbReference type="UniPathway" id="UPA00705"/>
<comment type="cofactor">
    <cofactor evidence="21">
        <name>heme c</name>
        <dbReference type="ChEBI" id="CHEBI:61717"/>
    </cofactor>
    <text evidence="21">Binds 2 heme C groups per subunit.</text>
</comment>
<protein>
    <recommendedName>
        <fullName evidence="19">Cytochrome c oxidase subunit III</fullName>
    </recommendedName>
</protein>
<dbReference type="InterPro" id="IPR038414">
    <property type="entry name" value="CcoP_N_sf"/>
</dbReference>
<dbReference type="SUPFAM" id="SSF46626">
    <property type="entry name" value="Cytochrome c"/>
    <property type="match status" value="2"/>
</dbReference>
<feature type="binding site" description="axial binding residue" evidence="20">
    <location>
        <position position="264"/>
    </location>
    <ligand>
        <name>heme c</name>
        <dbReference type="ChEBI" id="CHEBI:61717"/>
        <label>1</label>
    </ligand>
    <ligandPart>
        <name>Fe</name>
        <dbReference type="ChEBI" id="CHEBI:18248"/>
    </ligandPart>
</feature>
<dbReference type="Gene3D" id="1.10.760.10">
    <property type="entry name" value="Cytochrome c-like domain"/>
    <property type="match status" value="2"/>
</dbReference>
<feature type="binding site" description="covalent" evidence="21">
    <location>
        <position position="222"/>
    </location>
    <ligand>
        <name>heme c</name>
        <dbReference type="ChEBI" id="CHEBI:61717"/>
        <label>2</label>
    </ligand>
</feature>
<keyword evidence="6" id="KW-0997">Cell inner membrane</keyword>
<dbReference type="InterPro" id="IPR008168">
    <property type="entry name" value="Cyt_C_IC"/>
</dbReference>
<comment type="subcellular location">
    <subcellularLocation>
        <location evidence="1">Cell inner membrane</location>
    </subcellularLocation>
</comment>
<evidence type="ECO:0000256" key="2">
    <source>
        <dbReference type="ARBA" id="ARBA00004673"/>
    </source>
</evidence>
<evidence type="ECO:0000256" key="4">
    <source>
        <dbReference type="ARBA" id="ARBA00022448"/>
    </source>
</evidence>
<dbReference type="GO" id="GO:0020037">
    <property type="term" value="F:heme binding"/>
    <property type="evidence" value="ECO:0007669"/>
    <property type="project" value="InterPro"/>
</dbReference>
<dbReference type="AlphaFoldDB" id="A0A7T5UGD6"/>
<evidence type="ECO:0000256" key="9">
    <source>
        <dbReference type="ARBA" id="ARBA00022692"/>
    </source>
</evidence>
<keyword evidence="4" id="KW-0813">Transport</keyword>
<keyword evidence="9 23" id="KW-0812">Transmembrane</keyword>
<feature type="binding site" description="axial binding residue" evidence="20">
    <location>
        <position position="223"/>
    </location>
    <ligand>
        <name>heme c</name>
        <dbReference type="ChEBI" id="CHEBI:61717"/>
        <label>2</label>
    </ligand>
    <ligandPart>
        <name>Fe</name>
        <dbReference type="ChEBI" id="CHEBI:18248"/>
    </ligandPart>
</feature>
<evidence type="ECO:0000256" key="17">
    <source>
        <dbReference type="ARBA" id="ARBA00023065"/>
    </source>
</evidence>
<evidence type="ECO:0000313" key="26">
    <source>
        <dbReference type="Proteomes" id="UP000595362"/>
    </source>
</evidence>
<evidence type="ECO:0000256" key="6">
    <source>
        <dbReference type="ARBA" id="ARBA00022519"/>
    </source>
</evidence>
<dbReference type="GO" id="GO:0005886">
    <property type="term" value="C:plasma membrane"/>
    <property type="evidence" value="ECO:0007669"/>
    <property type="project" value="UniProtKB-SubCell"/>
</dbReference>
<keyword evidence="14 23" id="KW-1133">Transmembrane helix</keyword>
<comment type="similarity">
    <text evidence="3">Belongs to the CcoP / FixP family.</text>
</comment>
<keyword evidence="13" id="KW-0249">Electron transport</keyword>
<dbReference type="PRINTS" id="PR00605">
    <property type="entry name" value="CYTCHROMECIC"/>
</dbReference>
<proteinExistence type="inferred from homology"/>
<keyword evidence="15" id="KW-0560">Oxidoreductase</keyword>
<dbReference type="GO" id="GO:0009055">
    <property type="term" value="F:electron transfer activity"/>
    <property type="evidence" value="ECO:0007669"/>
    <property type="project" value="InterPro"/>
</dbReference>
<dbReference type="GO" id="GO:1902600">
    <property type="term" value="P:proton transmembrane transport"/>
    <property type="evidence" value="ECO:0007669"/>
    <property type="project" value="UniProtKB-KW"/>
</dbReference>
<organism evidence="25 26">
    <name type="scientific">Micavibrio aeruginosavorus</name>
    <dbReference type="NCBI Taxonomy" id="349221"/>
    <lineage>
        <taxon>Bacteria</taxon>
        <taxon>Pseudomonadati</taxon>
        <taxon>Bdellovibrionota</taxon>
        <taxon>Bdellovibrionia</taxon>
        <taxon>Bdellovibrionales</taxon>
        <taxon>Pseudobdellovibrionaceae</taxon>
        <taxon>Micavibrio</taxon>
    </lineage>
</organism>
<evidence type="ECO:0000256" key="13">
    <source>
        <dbReference type="ARBA" id="ARBA00022982"/>
    </source>
</evidence>
<dbReference type="Proteomes" id="UP000595362">
    <property type="component" value="Chromosome"/>
</dbReference>
<dbReference type="Pfam" id="PF14715">
    <property type="entry name" value="FixP_N"/>
    <property type="match status" value="1"/>
</dbReference>
<keyword evidence="5" id="KW-1003">Cell membrane</keyword>
<evidence type="ECO:0000256" key="12">
    <source>
        <dbReference type="ARBA" id="ARBA00022781"/>
    </source>
</evidence>
<dbReference type="Pfam" id="PF13442">
    <property type="entry name" value="Cytochrome_CBB3"/>
    <property type="match status" value="2"/>
</dbReference>
<dbReference type="PROSITE" id="PS51007">
    <property type="entry name" value="CYTC"/>
    <property type="match status" value="2"/>
</dbReference>
<dbReference type="NCBIfam" id="TIGR00782">
    <property type="entry name" value="ccoP"/>
    <property type="match status" value="1"/>
</dbReference>
<sequence length="309" mass="34324">MTDHHNKKEIDDISGVETTGHEWDGLKELNNPAPRWWLWVFYVTVIWSVGYWVIYPAWPTPGGATKGTSGWTQFTKLKNEQAEIFERQGAYLNRFHNSSFEEIMNDPELYAFANAGGAAVFKDNCATCHGTGGAGGKGYPNLNDDEWLWGGRIENIYQTLQYGIRSSHEETRVSQMPSFGRDGLLTRTQVTTVTDYVRGLSSGKSGSDHPGHAIFQEKCASCHGPDAKGGREFGAPNLTDAIWLYGESKDTIFKTVYDGRAGMMPHWKGRLNDDTLRQLTIYVHSLGGGEKSESVNDSEFGPITPGSEQ</sequence>
<keyword evidence="16 20" id="KW-0408">Iron</keyword>
<keyword evidence="12" id="KW-0375">Hydrogen ion transport</keyword>
<evidence type="ECO:0000256" key="10">
    <source>
        <dbReference type="ARBA" id="ARBA00022723"/>
    </source>
</evidence>
<dbReference type="EMBL" id="CP066681">
    <property type="protein sequence ID" value="QQG35776.1"/>
    <property type="molecule type" value="Genomic_DNA"/>
</dbReference>
<comment type="pathway">
    <text evidence="2">Energy metabolism; oxidative phosphorylation.</text>
</comment>
<name>A0A7T5UGD6_9BACT</name>
<evidence type="ECO:0000259" key="24">
    <source>
        <dbReference type="PROSITE" id="PS51007"/>
    </source>
</evidence>
<dbReference type="PANTHER" id="PTHR33751">
    <property type="entry name" value="CBB3-TYPE CYTOCHROME C OXIDASE SUBUNIT FIXP"/>
    <property type="match status" value="1"/>
</dbReference>
<dbReference type="InterPro" id="IPR050597">
    <property type="entry name" value="Cytochrome_c_Oxidase_Subunit"/>
</dbReference>
<keyword evidence="8" id="KW-0679">Respiratory chain</keyword>
<evidence type="ECO:0000256" key="18">
    <source>
        <dbReference type="ARBA" id="ARBA00023136"/>
    </source>
</evidence>
<keyword evidence="7 21" id="KW-0349">Heme</keyword>
<evidence type="ECO:0000256" key="11">
    <source>
        <dbReference type="ARBA" id="ARBA00022737"/>
    </source>
</evidence>
<gene>
    <name evidence="25" type="primary">ccoP</name>
    <name evidence="25" type="ORF">HYS17_09750</name>
</gene>
<dbReference type="InterPro" id="IPR004678">
    <property type="entry name" value="Cyt_c_oxidase_cbb3_su3"/>
</dbReference>
<evidence type="ECO:0000256" key="16">
    <source>
        <dbReference type="ARBA" id="ARBA00023004"/>
    </source>
</evidence>
<feature type="binding site" description="covalent" evidence="21">
    <location>
        <position position="125"/>
    </location>
    <ligand>
        <name>heme c</name>
        <dbReference type="ChEBI" id="CHEBI:61717"/>
        <label>1</label>
    </ligand>
</feature>
<dbReference type="PANTHER" id="PTHR33751:SF1">
    <property type="entry name" value="CBB3-TYPE CYTOCHROME C OXIDASE SUBUNIT FIXP"/>
    <property type="match status" value="1"/>
</dbReference>
<evidence type="ECO:0000313" key="25">
    <source>
        <dbReference type="EMBL" id="QQG35776.1"/>
    </source>
</evidence>
<evidence type="ECO:0000256" key="21">
    <source>
        <dbReference type="PIRSR" id="PIRSR000006-2"/>
    </source>
</evidence>
<evidence type="ECO:0000256" key="1">
    <source>
        <dbReference type="ARBA" id="ARBA00004533"/>
    </source>
</evidence>
<reference evidence="25 26" key="1">
    <citation type="submission" date="2020-07" db="EMBL/GenBank/DDBJ databases">
        <title>Huge and variable diversity of episymbiotic CPR bacteria and DPANN archaea in groundwater ecosystems.</title>
        <authorList>
            <person name="He C.Y."/>
            <person name="Keren R."/>
            <person name="Whittaker M."/>
            <person name="Farag I.F."/>
            <person name="Doudna J."/>
            <person name="Cate J.H.D."/>
            <person name="Banfield J.F."/>
        </authorList>
    </citation>
    <scope>NUCLEOTIDE SEQUENCE [LARGE SCALE GENOMIC DNA]</scope>
    <source>
        <strain evidence="25">NC_groundwater_70_Ag_B-0.1um_54_66</strain>
    </source>
</reference>
<dbReference type="InterPro" id="IPR009056">
    <property type="entry name" value="Cyt_c-like_dom"/>
</dbReference>
<evidence type="ECO:0000256" key="23">
    <source>
        <dbReference type="SAM" id="Phobius"/>
    </source>
</evidence>